<dbReference type="OrthoDB" id="10042652at2759"/>
<feature type="transmembrane region" description="Helical" evidence="8">
    <location>
        <begin position="256"/>
        <end position="275"/>
    </location>
</feature>
<feature type="transmembrane region" description="Helical" evidence="8">
    <location>
        <begin position="328"/>
        <end position="350"/>
    </location>
</feature>
<dbReference type="Pfam" id="PF10204">
    <property type="entry name" value="DuoxA"/>
    <property type="match status" value="1"/>
</dbReference>
<dbReference type="EMBL" id="KB632256">
    <property type="protein sequence ID" value="ERL90723.1"/>
    <property type="molecule type" value="Genomic_DNA"/>
</dbReference>
<sequence>MLDRPSWGPAKHTRQIKSAIEAVKAPPQVLLLTITFGGAPRAKIATVTAINPHILQVGRVIANRNFDWLRGPVEAMKGWFDAFRFDGGPTLYNFSNRTAVTGDVTVITFLVIFATLYVAFLIIFPGIRKERFTTFCAVTLSLLVGATILVSLFGSCWHISETPIVSNYRAFSNEKISAHLGAYIGLKHINITLQAVSSNSSLDIDYNERFNWIDSSQMGESFKKALIRGLPFPILTVAEHFTVGQDGLAWGGQYRAAGYFAIIMLWTSFATWLLMNLMLIVVPRYGALLMTACGFLLLATICGYFGMLPETPLVIHIEGTALHFRFGWCFWLVLICGAVCLTVGVIITTVEIVNPHSFSTILEVDYDTPYDRHVIIEDSRGRKFQKRKTSRLEEPASIGHMILKRLSSKQKEDKPESSTGSGSVMPKSNFHLSPASWRFSTRDDGSDGASAISTFSFEEPPQDDSFRHPIRHHTNQPPMW</sequence>
<protein>
    <recommendedName>
        <fullName evidence="11">Dual oxidase maturation factor 1</fullName>
    </recommendedName>
</protein>
<evidence type="ECO:0000256" key="7">
    <source>
        <dbReference type="SAM" id="MobiDB-lite"/>
    </source>
</evidence>
<proteinExistence type="inferred from homology"/>
<organism evidence="9 10">
    <name type="scientific">Dendroctonus ponderosae</name>
    <name type="common">Mountain pine beetle</name>
    <dbReference type="NCBI Taxonomy" id="77166"/>
    <lineage>
        <taxon>Eukaryota</taxon>
        <taxon>Metazoa</taxon>
        <taxon>Ecdysozoa</taxon>
        <taxon>Arthropoda</taxon>
        <taxon>Hexapoda</taxon>
        <taxon>Insecta</taxon>
        <taxon>Pterygota</taxon>
        <taxon>Neoptera</taxon>
        <taxon>Endopterygota</taxon>
        <taxon>Coleoptera</taxon>
        <taxon>Polyphaga</taxon>
        <taxon>Cucujiformia</taxon>
        <taxon>Curculionidae</taxon>
        <taxon>Scolytinae</taxon>
        <taxon>Dendroctonus</taxon>
    </lineage>
</organism>
<comment type="similarity">
    <text evidence="2">Belongs to the DUOXA family.</text>
</comment>
<evidence type="ECO:0000256" key="5">
    <source>
        <dbReference type="ARBA" id="ARBA00023136"/>
    </source>
</evidence>
<evidence type="ECO:0000313" key="10">
    <source>
        <dbReference type="Proteomes" id="UP000030742"/>
    </source>
</evidence>
<evidence type="ECO:0000313" key="9">
    <source>
        <dbReference type="EMBL" id="ERL90723.1"/>
    </source>
</evidence>
<keyword evidence="3 8" id="KW-0812">Transmembrane</keyword>
<name>U4UEG4_DENPD</name>
<feature type="transmembrane region" description="Helical" evidence="8">
    <location>
        <begin position="287"/>
        <end position="308"/>
    </location>
</feature>
<evidence type="ECO:0000256" key="4">
    <source>
        <dbReference type="ARBA" id="ARBA00022989"/>
    </source>
</evidence>
<reference evidence="9 10" key="1">
    <citation type="journal article" date="2013" name="Genome Biol.">
        <title>Draft genome of the mountain pine beetle, Dendroctonus ponderosae Hopkins, a major forest pest.</title>
        <authorList>
            <person name="Keeling C.I."/>
            <person name="Yuen M.M."/>
            <person name="Liao N.Y."/>
            <person name="Docking T.R."/>
            <person name="Chan S.K."/>
            <person name="Taylor G.A."/>
            <person name="Palmquist D.L."/>
            <person name="Jackman S.D."/>
            <person name="Nguyen A."/>
            <person name="Li M."/>
            <person name="Henderson H."/>
            <person name="Janes J.K."/>
            <person name="Zhao Y."/>
            <person name="Pandoh P."/>
            <person name="Moore R."/>
            <person name="Sperling F.A."/>
            <person name="Huber D.P."/>
            <person name="Birol I."/>
            <person name="Jones S.J."/>
            <person name="Bohlmann J."/>
        </authorList>
    </citation>
    <scope>NUCLEOTIDE SEQUENCE</scope>
</reference>
<evidence type="ECO:0000256" key="8">
    <source>
        <dbReference type="SAM" id="Phobius"/>
    </source>
</evidence>
<dbReference type="STRING" id="77166.U4UEG4"/>
<feature type="transmembrane region" description="Helical" evidence="8">
    <location>
        <begin position="136"/>
        <end position="160"/>
    </location>
</feature>
<evidence type="ECO:0000256" key="6">
    <source>
        <dbReference type="ARBA" id="ARBA00023180"/>
    </source>
</evidence>
<dbReference type="GO" id="GO:0005789">
    <property type="term" value="C:endoplasmic reticulum membrane"/>
    <property type="evidence" value="ECO:0007669"/>
    <property type="project" value="InterPro"/>
</dbReference>
<evidence type="ECO:0000256" key="1">
    <source>
        <dbReference type="ARBA" id="ARBA00004141"/>
    </source>
</evidence>
<gene>
    <name evidence="9" type="ORF">D910_08070</name>
</gene>
<dbReference type="InterPro" id="IPR018469">
    <property type="entry name" value="Dual_oxidase_maturation_fac"/>
</dbReference>
<dbReference type="PANTHER" id="PTHR31158:SF10">
    <property type="entry name" value="LD27791P"/>
    <property type="match status" value="1"/>
</dbReference>
<keyword evidence="6" id="KW-0325">Glycoprotein</keyword>
<keyword evidence="4 8" id="KW-1133">Transmembrane helix</keyword>
<dbReference type="AlphaFoldDB" id="U4UEG4"/>
<accession>U4UEG4</accession>
<feature type="transmembrane region" description="Helical" evidence="8">
    <location>
        <begin position="104"/>
        <end position="124"/>
    </location>
</feature>
<comment type="subcellular location">
    <subcellularLocation>
        <location evidence="1">Membrane</location>
        <topology evidence="1">Multi-pass membrane protein</topology>
    </subcellularLocation>
</comment>
<feature type="region of interest" description="Disordered" evidence="7">
    <location>
        <begin position="407"/>
        <end position="480"/>
    </location>
</feature>
<dbReference type="Proteomes" id="UP000030742">
    <property type="component" value="Unassembled WGS sequence"/>
</dbReference>
<evidence type="ECO:0008006" key="11">
    <source>
        <dbReference type="Google" id="ProtNLM"/>
    </source>
</evidence>
<evidence type="ECO:0000256" key="3">
    <source>
        <dbReference type="ARBA" id="ARBA00022692"/>
    </source>
</evidence>
<dbReference type="PANTHER" id="PTHR31158">
    <property type="entry name" value="DUAL OXIDASE 2"/>
    <property type="match status" value="1"/>
</dbReference>
<evidence type="ECO:0000256" key="2">
    <source>
        <dbReference type="ARBA" id="ARBA00009816"/>
    </source>
</evidence>
<keyword evidence="5 8" id="KW-0472">Membrane</keyword>
<dbReference type="GO" id="GO:0015031">
    <property type="term" value="P:protein transport"/>
    <property type="evidence" value="ECO:0007669"/>
    <property type="project" value="InterPro"/>
</dbReference>